<accession>A0A8C3A8T4</accession>
<reference evidence="2" key="2">
    <citation type="submission" date="2025-09" db="UniProtKB">
        <authorList>
            <consortium name="Ensembl"/>
        </authorList>
    </citation>
    <scope>IDENTIFICATION</scope>
</reference>
<evidence type="ECO:0000313" key="3">
    <source>
        <dbReference type="Proteomes" id="UP000694565"/>
    </source>
</evidence>
<dbReference type="InterPro" id="IPR031410">
    <property type="entry name" value="SAXO4"/>
</dbReference>
<protein>
    <submittedName>
        <fullName evidence="2">Stabilizer of axonemal microtubules 4</fullName>
    </submittedName>
</protein>
<proteinExistence type="predicted"/>
<keyword evidence="3" id="KW-1185">Reference proteome</keyword>
<gene>
    <name evidence="2" type="primary">saxo4</name>
</gene>
<sequence length="301" mass="33188">MPTVGATGSRGRLTGRMNFTSHLGHPSATGYTSNLRPAIFYRPSLDLIDNPPFGLLLSDGFMSQTKQHYQPHIRSGCTGPLPNLVNKSRDSGFHQLKSLPKTATMEEKTQYQRCFVPHRLTPSVSQNHVTVGPRGESGFTEGTDLHFNTFLEKGSCTVEPLQTHSSVMKSDFVTPPFLQGPEARSSKCSSHLSRETGFTRDAIAPLACPTSLVPSTRTKSNSITTKSIGKKEPSGALLNAPSNQTFPITPFDRSHFNTLYKSTFCHDYEKLKSGHTCAGIISGKRDNSYSRRDMDRFIFRG</sequence>
<name>A0A8C3A8T4_CYCLU</name>
<dbReference type="GeneTree" id="ENSGT00730000113054"/>
<dbReference type="GO" id="GO:0019902">
    <property type="term" value="F:phosphatase binding"/>
    <property type="evidence" value="ECO:0007669"/>
    <property type="project" value="TreeGrafter"/>
</dbReference>
<feature type="region of interest" description="Disordered" evidence="1">
    <location>
        <begin position="215"/>
        <end position="239"/>
    </location>
</feature>
<organism evidence="2 3">
    <name type="scientific">Cyclopterus lumpus</name>
    <name type="common">Lumpsucker</name>
    <dbReference type="NCBI Taxonomy" id="8103"/>
    <lineage>
        <taxon>Eukaryota</taxon>
        <taxon>Metazoa</taxon>
        <taxon>Chordata</taxon>
        <taxon>Craniata</taxon>
        <taxon>Vertebrata</taxon>
        <taxon>Euteleostomi</taxon>
        <taxon>Actinopterygii</taxon>
        <taxon>Neopterygii</taxon>
        <taxon>Teleostei</taxon>
        <taxon>Neoteleostei</taxon>
        <taxon>Acanthomorphata</taxon>
        <taxon>Eupercaria</taxon>
        <taxon>Perciformes</taxon>
        <taxon>Cottioidei</taxon>
        <taxon>Cottales</taxon>
        <taxon>Cyclopteridae</taxon>
        <taxon>Cyclopterus</taxon>
    </lineage>
</organism>
<dbReference type="PANTHER" id="PTHR34349:SF1">
    <property type="entry name" value="PROTEIN PHOSPHATASE 1 REGULATORY SUBUNIT 32"/>
    <property type="match status" value="1"/>
</dbReference>
<dbReference type="Ensembl" id="ENSCLMT00005040636.1">
    <property type="protein sequence ID" value="ENSCLMP00005039158.1"/>
    <property type="gene ID" value="ENSCLMG00005018522.1"/>
</dbReference>
<dbReference type="AlphaFoldDB" id="A0A8C3A8T4"/>
<dbReference type="PANTHER" id="PTHR34349">
    <property type="entry name" value="PROTEIN PHOSPHATASE 1 REGULATORY SUBUNIT 32"/>
    <property type="match status" value="1"/>
</dbReference>
<evidence type="ECO:0000313" key="2">
    <source>
        <dbReference type="Ensembl" id="ENSCLMP00005039158.1"/>
    </source>
</evidence>
<dbReference type="Proteomes" id="UP000694565">
    <property type="component" value="Unplaced"/>
</dbReference>
<reference evidence="2" key="1">
    <citation type="submission" date="2025-08" db="UniProtKB">
        <authorList>
            <consortium name="Ensembl"/>
        </authorList>
    </citation>
    <scope>IDENTIFICATION</scope>
</reference>
<feature type="compositionally biased region" description="Polar residues" evidence="1">
    <location>
        <begin position="215"/>
        <end position="227"/>
    </location>
</feature>
<evidence type="ECO:0000256" key="1">
    <source>
        <dbReference type="SAM" id="MobiDB-lite"/>
    </source>
</evidence>
<dbReference type="Pfam" id="PF15691">
    <property type="entry name" value="PPP1R32"/>
    <property type="match status" value="2"/>
</dbReference>